<dbReference type="Proteomes" id="UP001222325">
    <property type="component" value="Unassembled WGS sequence"/>
</dbReference>
<sequence>MVLPHYPDSVLKRSRRNLVSLPFLCIPASASAVPLPLPLPVSLAGIPGRLHLPWASRLEPTPIENKQPVRARFPSAVWLPSRLRSTDVKRTGWLLEKRTYDFVADGSLLPFPLSLESEMQRRRLRRSELSVNHPGL</sequence>
<reference evidence="1" key="1">
    <citation type="submission" date="2023-03" db="EMBL/GenBank/DDBJ databases">
        <title>Massive genome expansion in bonnet fungi (Mycena s.s.) driven by repeated elements and novel gene families across ecological guilds.</title>
        <authorList>
            <consortium name="Lawrence Berkeley National Laboratory"/>
            <person name="Harder C.B."/>
            <person name="Miyauchi S."/>
            <person name="Viragh M."/>
            <person name="Kuo A."/>
            <person name="Thoen E."/>
            <person name="Andreopoulos B."/>
            <person name="Lu D."/>
            <person name="Skrede I."/>
            <person name="Drula E."/>
            <person name="Henrissat B."/>
            <person name="Morin E."/>
            <person name="Kohler A."/>
            <person name="Barry K."/>
            <person name="LaButti K."/>
            <person name="Morin E."/>
            <person name="Salamov A."/>
            <person name="Lipzen A."/>
            <person name="Mereny Z."/>
            <person name="Hegedus B."/>
            <person name="Baldrian P."/>
            <person name="Stursova M."/>
            <person name="Weitz H."/>
            <person name="Taylor A."/>
            <person name="Grigoriev I.V."/>
            <person name="Nagy L.G."/>
            <person name="Martin F."/>
            <person name="Kauserud H."/>
        </authorList>
    </citation>
    <scope>NUCLEOTIDE SEQUENCE</scope>
    <source>
        <strain evidence="1">CBHHK173m</strain>
    </source>
</reference>
<evidence type="ECO:0000313" key="1">
    <source>
        <dbReference type="EMBL" id="KAJ7089177.1"/>
    </source>
</evidence>
<organism evidence="1 2">
    <name type="scientific">Mycena belliarum</name>
    <dbReference type="NCBI Taxonomy" id="1033014"/>
    <lineage>
        <taxon>Eukaryota</taxon>
        <taxon>Fungi</taxon>
        <taxon>Dikarya</taxon>
        <taxon>Basidiomycota</taxon>
        <taxon>Agaricomycotina</taxon>
        <taxon>Agaricomycetes</taxon>
        <taxon>Agaricomycetidae</taxon>
        <taxon>Agaricales</taxon>
        <taxon>Marasmiineae</taxon>
        <taxon>Mycenaceae</taxon>
        <taxon>Mycena</taxon>
    </lineage>
</organism>
<protein>
    <submittedName>
        <fullName evidence="1">Uncharacterized protein</fullName>
    </submittedName>
</protein>
<dbReference type="EMBL" id="JARJCN010000024">
    <property type="protein sequence ID" value="KAJ7089177.1"/>
    <property type="molecule type" value="Genomic_DNA"/>
</dbReference>
<gene>
    <name evidence="1" type="ORF">B0H15DRAFT_277891</name>
</gene>
<evidence type="ECO:0000313" key="2">
    <source>
        <dbReference type="Proteomes" id="UP001222325"/>
    </source>
</evidence>
<name>A0AAD6U3C4_9AGAR</name>
<accession>A0AAD6U3C4</accession>
<proteinExistence type="predicted"/>
<keyword evidence="2" id="KW-1185">Reference proteome</keyword>
<comment type="caution">
    <text evidence="1">The sequence shown here is derived from an EMBL/GenBank/DDBJ whole genome shotgun (WGS) entry which is preliminary data.</text>
</comment>
<dbReference type="AlphaFoldDB" id="A0AAD6U3C4"/>